<keyword evidence="3" id="KW-1185">Reference proteome</keyword>
<name>A0A6G8PY40_9ACTN</name>
<proteinExistence type="predicted"/>
<protein>
    <submittedName>
        <fullName evidence="2">Uncharacterized protein</fullName>
    </submittedName>
</protein>
<dbReference type="EMBL" id="CP045121">
    <property type="protein sequence ID" value="QIN79152.1"/>
    <property type="molecule type" value="Genomic_DNA"/>
</dbReference>
<reference evidence="2 3" key="1">
    <citation type="submission" date="2019-10" db="EMBL/GenBank/DDBJ databases">
        <title>Rubrobacter sp nov SCSIO 52915 isolated from a deep-sea sediment in the South China Sea.</title>
        <authorList>
            <person name="Chen R.W."/>
        </authorList>
    </citation>
    <scope>NUCLEOTIDE SEQUENCE [LARGE SCALE GENOMIC DNA]</scope>
    <source>
        <strain evidence="2 3">SCSIO 52915</strain>
    </source>
</reference>
<sequence length="71" mass="7490">MRRLVAAANTAHRRRDATGGAAGSDGRRTERRLDDLFGTGRTLAVYGTLAPGRPNQDVAAPLGGEWTDGVI</sequence>
<evidence type="ECO:0000313" key="3">
    <source>
        <dbReference type="Proteomes" id="UP000502706"/>
    </source>
</evidence>
<organism evidence="2 3">
    <name type="scientific">Rubrobacter marinus</name>
    <dbReference type="NCBI Taxonomy" id="2653852"/>
    <lineage>
        <taxon>Bacteria</taxon>
        <taxon>Bacillati</taxon>
        <taxon>Actinomycetota</taxon>
        <taxon>Rubrobacteria</taxon>
        <taxon>Rubrobacterales</taxon>
        <taxon>Rubrobacteraceae</taxon>
        <taxon>Rubrobacter</taxon>
    </lineage>
</organism>
<dbReference type="KEGG" id="rmar:GBA65_12170"/>
<evidence type="ECO:0000313" key="2">
    <source>
        <dbReference type="EMBL" id="QIN79152.1"/>
    </source>
</evidence>
<feature type="region of interest" description="Disordered" evidence="1">
    <location>
        <begin position="1"/>
        <end position="28"/>
    </location>
</feature>
<accession>A0A6G8PY40</accession>
<gene>
    <name evidence="2" type="ORF">GBA65_12170</name>
</gene>
<dbReference type="Proteomes" id="UP000502706">
    <property type="component" value="Chromosome"/>
</dbReference>
<dbReference type="RefSeq" id="WP_166396812.1">
    <property type="nucleotide sequence ID" value="NZ_CP045121.1"/>
</dbReference>
<dbReference type="AlphaFoldDB" id="A0A6G8PY40"/>
<evidence type="ECO:0000256" key="1">
    <source>
        <dbReference type="SAM" id="MobiDB-lite"/>
    </source>
</evidence>